<sequence>MDYFTDIVILCFLLGLSSGQDAGATTMGPTPMSKMAPPSLLPLIVPVVTMIICTVVIIVVIILYLRCCHRTAGDKVSDVEKSKKTEKTKSTVGGDMPLLSLGGYEKDAESVLNGAKDQLREIKSLEKNLGISVKEFKNLMWHATSILKLIDEGIDEESEPKNLKDELFSEVNKRVAKDPKDKPDDDDDDEPKKRRIESAREKQNRLFTETNKVLNDGKKFIKEANQKDIEIRNFTKDAKKALTQVKDRVRAMKKPTDKKKDGKFGKGEESKPLLK</sequence>
<feature type="chain" id="PRO_5042431703" evidence="3">
    <location>
        <begin position="20"/>
        <end position="275"/>
    </location>
</feature>
<feature type="region of interest" description="Disordered" evidence="1">
    <location>
        <begin position="173"/>
        <end position="209"/>
    </location>
</feature>
<feature type="compositionally biased region" description="Basic and acidic residues" evidence="1">
    <location>
        <begin position="173"/>
        <end position="183"/>
    </location>
</feature>
<reference evidence="4" key="1">
    <citation type="submission" date="2022-08" db="UniProtKB">
        <authorList>
            <consortium name="EnsemblMetazoa"/>
        </authorList>
    </citation>
    <scope>IDENTIFICATION</scope>
    <source>
        <strain evidence="4">05x7-T-G4-1.051#20</strain>
    </source>
</reference>
<proteinExistence type="predicted"/>
<keyword evidence="3" id="KW-0732">Signal</keyword>
<keyword evidence="5" id="KW-1185">Reference proteome</keyword>
<feature type="region of interest" description="Disordered" evidence="1">
    <location>
        <begin position="245"/>
        <end position="275"/>
    </location>
</feature>
<dbReference type="OrthoDB" id="10470663at2759"/>
<organism evidence="4 5">
    <name type="scientific">Magallana gigas</name>
    <name type="common">Pacific oyster</name>
    <name type="synonym">Crassostrea gigas</name>
    <dbReference type="NCBI Taxonomy" id="29159"/>
    <lineage>
        <taxon>Eukaryota</taxon>
        <taxon>Metazoa</taxon>
        <taxon>Spiralia</taxon>
        <taxon>Lophotrochozoa</taxon>
        <taxon>Mollusca</taxon>
        <taxon>Bivalvia</taxon>
        <taxon>Autobranchia</taxon>
        <taxon>Pteriomorphia</taxon>
        <taxon>Ostreida</taxon>
        <taxon>Ostreoidea</taxon>
        <taxon>Ostreidae</taxon>
        <taxon>Magallana</taxon>
    </lineage>
</organism>
<evidence type="ECO:0000313" key="5">
    <source>
        <dbReference type="Proteomes" id="UP000005408"/>
    </source>
</evidence>
<dbReference type="EnsemblMetazoa" id="G29455.1">
    <property type="protein sequence ID" value="G29455.1:cds"/>
    <property type="gene ID" value="G29455"/>
</dbReference>
<dbReference type="Proteomes" id="UP000005408">
    <property type="component" value="Unassembled WGS sequence"/>
</dbReference>
<evidence type="ECO:0000256" key="1">
    <source>
        <dbReference type="SAM" id="MobiDB-lite"/>
    </source>
</evidence>
<evidence type="ECO:0000313" key="4">
    <source>
        <dbReference type="EnsemblMetazoa" id="G29455.1:cds"/>
    </source>
</evidence>
<dbReference type="OMA" id="AMKKPTD"/>
<feature type="transmembrane region" description="Helical" evidence="2">
    <location>
        <begin position="43"/>
        <end position="65"/>
    </location>
</feature>
<dbReference type="EnsemblMetazoa" id="G29455.9">
    <property type="protein sequence ID" value="G29455.9:cds"/>
    <property type="gene ID" value="G29455"/>
</dbReference>
<dbReference type="EnsemblMetazoa" id="G29455.13">
    <property type="protein sequence ID" value="G29455.13:cds"/>
    <property type="gene ID" value="G29455"/>
</dbReference>
<feature type="signal peptide" evidence="3">
    <location>
        <begin position="1"/>
        <end position="19"/>
    </location>
</feature>
<dbReference type="EnsemblMetazoa" id="G29455.10">
    <property type="protein sequence ID" value="G29455.10:cds"/>
    <property type="gene ID" value="G29455"/>
</dbReference>
<accession>A0A8W8LS96</accession>
<feature type="compositionally biased region" description="Basic and acidic residues" evidence="1">
    <location>
        <begin position="190"/>
        <end position="204"/>
    </location>
</feature>
<evidence type="ECO:0000256" key="2">
    <source>
        <dbReference type="SAM" id="Phobius"/>
    </source>
</evidence>
<dbReference type="EnsemblMetazoa" id="G29455.6">
    <property type="protein sequence ID" value="G29455.6:cds"/>
    <property type="gene ID" value="G29455"/>
</dbReference>
<evidence type="ECO:0000256" key="3">
    <source>
        <dbReference type="SAM" id="SignalP"/>
    </source>
</evidence>
<keyword evidence="2" id="KW-1133">Transmembrane helix</keyword>
<dbReference type="EnsemblMetazoa" id="G29455.2">
    <property type="protein sequence ID" value="G29455.2:cds"/>
    <property type="gene ID" value="G29455"/>
</dbReference>
<protein>
    <submittedName>
        <fullName evidence="4">Uncharacterized protein</fullName>
    </submittedName>
</protein>
<keyword evidence="2" id="KW-0472">Membrane</keyword>
<dbReference type="AlphaFoldDB" id="A0A8W8LS96"/>
<keyword evidence="2" id="KW-0812">Transmembrane</keyword>
<name>A0A8W8LS96_MAGGI</name>